<dbReference type="STRING" id="511.UZ73_18310"/>
<dbReference type="PANTHER" id="PTHR37814">
    <property type="entry name" value="CONSERVED MEMBRANE PROTEIN"/>
    <property type="match status" value="1"/>
</dbReference>
<proteinExistence type="predicted"/>
<reference evidence="1 2" key="1">
    <citation type="submission" date="2018-05" db="EMBL/GenBank/DDBJ databases">
        <title>Genome Sequence of an Efficient Indole-Degrading Bacterium, Alcaligenes sp.YBY.</title>
        <authorList>
            <person name="Yang B."/>
        </authorList>
    </citation>
    <scope>NUCLEOTIDE SEQUENCE [LARGE SCALE GENOMIC DNA]</scope>
    <source>
        <strain evidence="1 2">YBY</strain>
    </source>
</reference>
<dbReference type="InterPro" id="IPR038728">
    <property type="entry name" value="YkvI-like"/>
</dbReference>
<reference evidence="1 2" key="2">
    <citation type="submission" date="2018-05" db="EMBL/GenBank/DDBJ databases">
        <authorList>
            <person name="Lanie J.A."/>
            <person name="Ng W.-L."/>
            <person name="Kazmierczak K.M."/>
            <person name="Andrzejewski T.M."/>
            <person name="Davidsen T.M."/>
            <person name="Wayne K.J."/>
            <person name="Tettelin H."/>
            <person name="Glass J.I."/>
            <person name="Rusch D."/>
            <person name="Podicherti R."/>
            <person name="Tsui H.-C.T."/>
            <person name="Winkler M.E."/>
        </authorList>
    </citation>
    <scope>NUCLEOTIDE SEQUENCE [LARGE SCALE GENOMIC DNA]</scope>
    <source>
        <strain evidence="1 2">YBY</strain>
    </source>
</reference>
<sequence length="357" mass="38281">MSNIKNILGIAMAFVGVVVGAGFASGQEILQFFSSFGYWGLLGGVVSGLCFTILGMAVGELSQVSVSHSFKEGLYLICGPRLGVVVDIMITFFMYAIAVVMFAGGGSLMEQQWGVPAQYGSIAVMLITVLIVFLRVDRVMAFIGSVTPFLVLMMIFLCIYSWNTRDLPLEELDVIAHTKPQGAGHWLVGSLLYVSYNMVVGAPFLMIAGAQATSRRNALLGGLVGGLLLGFLIVLISAGVFGRIDTIGSAALPMLMLATEQSKLLGTIMSVVIFAMILTTSVGVLYSFSARIFTPNTRKFNIGTAIAGVLGLVGAKIGFINLVGTVYPFFGYLGFVLMAWILIAWFRLRRLQSRNAT</sequence>
<dbReference type="EMBL" id="QEXO01000001">
    <property type="protein sequence ID" value="PWE16222.1"/>
    <property type="molecule type" value="Genomic_DNA"/>
</dbReference>
<dbReference type="RefSeq" id="WP_042480414.1">
    <property type="nucleotide sequence ID" value="NZ_CAXOJJ010000007.1"/>
</dbReference>
<organism evidence="1 2">
    <name type="scientific">Alcaligenes faecalis</name>
    <dbReference type="NCBI Taxonomy" id="511"/>
    <lineage>
        <taxon>Bacteria</taxon>
        <taxon>Pseudomonadati</taxon>
        <taxon>Pseudomonadota</taxon>
        <taxon>Betaproteobacteria</taxon>
        <taxon>Burkholderiales</taxon>
        <taxon>Alcaligenaceae</taxon>
        <taxon>Alcaligenes</taxon>
    </lineage>
</organism>
<dbReference type="Proteomes" id="UP000245216">
    <property type="component" value="Unassembled WGS sequence"/>
</dbReference>
<dbReference type="PANTHER" id="PTHR37814:SF1">
    <property type="entry name" value="MEMBRANE PROTEIN"/>
    <property type="match status" value="1"/>
</dbReference>
<evidence type="ECO:0000313" key="2">
    <source>
        <dbReference type="Proteomes" id="UP000245216"/>
    </source>
</evidence>
<protein>
    <submittedName>
        <fullName evidence="1">Uncharacterized protein</fullName>
    </submittedName>
</protein>
<dbReference type="OrthoDB" id="4424890at2"/>
<evidence type="ECO:0000313" key="1">
    <source>
        <dbReference type="EMBL" id="PWE16222.1"/>
    </source>
</evidence>
<comment type="caution">
    <text evidence="1">The sequence shown here is derived from an EMBL/GenBank/DDBJ whole genome shotgun (WGS) entry which is preliminary data.</text>
</comment>
<accession>A0A2U2BQD1</accession>
<dbReference type="AlphaFoldDB" id="A0A2U2BQD1"/>
<name>A0A2U2BQD1_ALCFA</name>
<gene>
    <name evidence="1" type="ORF">DF183_05740</name>
</gene>